<evidence type="ECO:0000256" key="4">
    <source>
        <dbReference type="ARBA" id="ARBA00022989"/>
    </source>
</evidence>
<dbReference type="Proteomes" id="UP000662466">
    <property type="component" value="Unassembled WGS sequence"/>
</dbReference>
<accession>A0A8H6V1H7</accession>
<keyword evidence="2" id="KW-0813">Transport</keyword>
<dbReference type="GO" id="GO:0022857">
    <property type="term" value="F:transmembrane transporter activity"/>
    <property type="evidence" value="ECO:0007669"/>
    <property type="project" value="InterPro"/>
</dbReference>
<evidence type="ECO:0008006" key="9">
    <source>
        <dbReference type="Google" id="ProtNLM"/>
    </source>
</evidence>
<evidence type="ECO:0000256" key="5">
    <source>
        <dbReference type="ARBA" id="ARBA00023136"/>
    </source>
</evidence>
<evidence type="ECO:0000256" key="3">
    <source>
        <dbReference type="ARBA" id="ARBA00022692"/>
    </source>
</evidence>
<comment type="caution">
    <text evidence="7">The sequence shown here is derived from an EMBL/GenBank/DDBJ whole genome shotgun (WGS) entry which is preliminary data.</text>
</comment>
<keyword evidence="4 6" id="KW-1133">Transmembrane helix</keyword>
<feature type="transmembrane region" description="Helical" evidence="6">
    <location>
        <begin position="129"/>
        <end position="148"/>
    </location>
</feature>
<dbReference type="Pfam" id="PF13520">
    <property type="entry name" value="AA_permease_2"/>
    <property type="match status" value="1"/>
</dbReference>
<dbReference type="NCBIfam" id="TIGR01167">
    <property type="entry name" value="LPXTG_anchor"/>
    <property type="match status" value="1"/>
</dbReference>
<name>A0A8H6V1H7_9EURO</name>
<sequence>MTTSSRMIFALARDSGKPFSPLWTKVHPTLGTPLNALGLTAFLTLCCGCIYLGSSTAFNALGSATVLCFNISYGFPIIIHCLRGRNQLPRSPWTLSPAIGWTVAIGYILLTTVLFLFPPSLPVTGRSMNYAVVVIGVVVIISTAYWFVRGRKRFAHHHVLSGEEDTTTISDSVQVAEK</sequence>
<feature type="transmembrane region" description="Helical" evidence="6">
    <location>
        <begin position="60"/>
        <end position="82"/>
    </location>
</feature>
<dbReference type="InterPro" id="IPR002293">
    <property type="entry name" value="AA/rel_permease1"/>
</dbReference>
<protein>
    <recommendedName>
        <fullName evidence="9">Amino acid/polyamine transporter I</fullName>
    </recommendedName>
</protein>
<keyword evidence="5 6" id="KW-0472">Membrane</keyword>
<proteinExistence type="predicted"/>
<reference evidence="7" key="1">
    <citation type="submission" date="2020-06" db="EMBL/GenBank/DDBJ databases">
        <title>Draft genome sequences of strains closely related to Aspergillus parafelis and Aspergillus hiratsukae.</title>
        <authorList>
            <person name="Dos Santos R.A.C."/>
            <person name="Rivero-Menendez O."/>
            <person name="Steenwyk J.L."/>
            <person name="Mead M.E."/>
            <person name="Goldman G.H."/>
            <person name="Alastruey-Izquierdo A."/>
            <person name="Rokas A."/>
        </authorList>
    </citation>
    <scope>NUCLEOTIDE SEQUENCE</scope>
    <source>
        <strain evidence="7">CNM-CM6106</strain>
    </source>
</reference>
<evidence type="ECO:0000256" key="1">
    <source>
        <dbReference type="ARBA" id="ARBA00004141"/>
    </source>
</evidence>
<dbReference type="AlphaFoldDB" id="A0A8H6V1H7"/>
<gene>
    <name evidence="7" type="ORF">CNMCM6106_009168</name>
</gene>
<comment type="subcellular location">
    <subcellularLocation>
        <location evidence="1">Membrane</location>
        <topology evidence="1">Multi-pass membrane protein</topology>
    </subcellularLocation>
</comment>
<organism evidence="7 8">
    <name type="scientific">Aspergillus hiratsukae</name>
    <dbReference type="NCBI Taxonomy" id="1194566"/>
    <lineage>
        <taxon>Eukaryota</taxon>
        <taxon>Fungi</taxon>
        <taxon>Dikarya</taxon>
        <taxon>Ascomycota</taxon>
        <taxon>Pezizomycotina</taxon>
        <taxon>Eurotiomycetes</taxon>
        <taxon>Eurotiomycetidae</taxon>
        <taxon>Eurotiales</taxon>
        <taxon>Aspergillaceae</taxon>
        <taxon>Aspergillus</taxon>
        <taxon>Aspergillus subgen. Fumigati</taxon>
    </lineage>
</organism>
<dbReference type="EMBL" id="JACBAF010001438">
    <property type="protein sequence ID" value="KAF7174567.1"/>
    <property type="molecule type" value="Genomic_DNA"/>
</dbReference>
<dbReference type="PANTHER" id="PTHR45649">
    <property type="entry name" value="AMINO-ACID PERMEASE BAT1"/>
    <property type="match status" value="1"/>
</dbReference>
<feature type="transmembrane region" description="Helical" evidence="6">
    <location>
        <begin position="94"/>
        <end position="117"/>
    </location>
</feature>
<dbReference type="PANTHER" id="PTHR45649:SF14">
    <property type="entry name" value="GABA PERMEASE"/>
    <property type="match status" value="1"/>
</dbReference>
<evidence type="ECO:0000256" key="2">
    <source>
        <dbReference type="ARBA" id="ARBA00022448"/>
    </source>
</evidence>
<evidence type="ECO:0000313" key="8">
    <source>
        <dbReference type="Proteomes" id="UP000662466"/>
    </source>
</evidence>
<dbReference type="GO" id="GO:0016020">
    <property type="term" value="C:membrane"/>
    <property type="evidence" value="ECO:0007669"/>
    <property type="project" value="UniProtKB-SubCell"/>
</dbReference>
<evidence type="ECO:0000313" key="7">
    <source>
        <dbReference type="EMBL" id="KAF7174567.1"/>
    </source>
</evidence>
<keyword evidence="3 6" id="KW-0812">Transmembrane</keyword>
<evidence type="ECO:0000256" key="6">
    <source>
        <dbReference type="SAM" id="Phobius"/>
    </source>
</evidence>
<feature type="transmembrane region" description="Helical" evidence="6">
    <location>
        <begin position="34"/>
        <end position="54"/>
    </location>
</feature>
<dbReference type="Gene3D" id="1.20.1740.10">
    <property type="entry name" value="Amino acid/polyamine transporter I"/>
    <property type="match status" value="1"/>
</dbReference>